<accession>A0ABT2D3S1</accession>
<name>A0ABT2D3S1_9BURK</name>
<dbReference type="Pfam" id="PF09411">
    <property type="entry name" value="PagL"/>
    <property type="match status" value="1"/>
</dbReference>
<dbReference type="Gene3D" id="2.40.160.20">
    <property type="match status" value="1"/>
</dbReference>
<dbReference type="PIRSF" id="PIRSF029681">
    <property type="entry name" value="PagL"/>
    <property type="match status" value="1"/>
</dbReference>
<comment type="subcellular location">
    <subcellularLocation>
        <location evidence="1">Cell outer membrane</location>
        <topology evidence="1">Multi-pass membrane protein</topology>
    </subcellularLocation>
</comment>
<evidence type="ECO:0000313" key="4">
    <source>
        <dbReference type="Proteomes" id="UP001204621"/>
    </source>
</evidence>
<dbReference type="InterPro" id="IPR011250">
    <property type="entry name" value="OMP/PagP_B-barrel"/>
</dbReference>
<keyword evidence="2" id="KW-0732">Signal</keyword>
<comment type="caution">
    <text evidence="3">The sequence shown here is derived from an EMBL/GenBank/DDBJ whole genome shotgun (WGS) entry which is preliminary data.</text>
</comment>
<comment type="similarity">
    <text evidence="1">Belongs to the PagL family.</text>
</comment>
<keyword evidence="1 3" id="KW-0378">Hydrolase</keyword>
<protein>
    <recommendedName>
        <fullName evidence="1">Lipid A deacylase</fullName>
        <ecNumber evidence="1">3.1.1.77</ecNumber>
    </recommendedName>
    <alternativeName>
        <fullName evidence="1">LPS 3-O-deacylase</fullName>
    </alternativeName>
    <alternativeName>
        <fullName evidence="1">Outer membrane enzyme</fullName>
    </alternativeName>
</protein>
<dbReference type="InterPro" id="IPR018550">
    <property type="entry name" value="Lipid-A_deacylase-rel"/>
</dbReference>
<dbReference type="Proteomes" id="UP001204621">
    <property type="component" value="Unassembled WGS sequence"/>
</dbReference>
<evidence type="ECO:0000313" key="3">
    <source>
        <dbReference type="EMBL" id="MCS0660882.1"/>
    </source>
</evidence>
<dbReference type="RefSeq" id="WP_258814078.1">
    <property type="nucleotide sequence ID" value="NZ_JANUGU010000011.1"/>
</dbReference>
<keyword evidence="4" id="KW-1185">Reference proteome</keyword>
<keyword evidence="1" id="KW-0472">Membrane</keyword>
<reference evidence="3 4" key="1">
    <citation type="submission" date="2022-08" db="EMBL/GenBank/DDBJ databases">
        <title>Reclassification of Massilia species as members of the genera Telluria, Duganella, Pseudoduganella, Mokoshia gen. nov. and Zemynaea gen. nov. using orthogonal and non-orthogonal genome-based approaches.</title>
        <authorList>
            <person name="Bowman J.P."/>
        </authorList>
    </citation>
    <scope>NUCLEOTIDE SEQUENCE [LARGE SCALE GENOMIC DNA]</scope>
    <source>
        <strain evidence="3 4">JCM 31606</strain>
    </source>
</reference>
<gene>
    <name evidence="3" type="ORF">NX778_22680</name>
</gene>
<evidence type="ECO:0000256" key="2">
    <source>
        <dbReference type="SAM" id="SignalP"/>
    </source>
</evidence>
<dbReference type="EC" id="3.1.1.77" evidence="1"/>
<comment type="subunit">
    <text evidence="1">Homodimer.</text>
</comment>
<dbReference type="EMBL" id="JANUGU010000011">
    <property type="protein sequence ID" value="MCS0660882.1"/>
    <property type="molecule type" value="Genomic_DNA"/>
</dbReference>
<dbReference type="SUPFAM" id="SSF56925">
    <property type="entry name" value="OMPA-like"/>
    <property type="match status" value="1"/>
</dbReference>
<feature type="chain" id="PRO_5045799238" description="Lipid A deacylase" evidence="2">
    <location>
        <begin position="26"/>
        <end position="184"/>
    </location>
</feature>
<comment type="catalytic activity">
    <reaction evidence="1">
        <text>a 3-(acyloxy)acyl derivative of bacterial toxin + H2O = a 3-hydroxyacyl derivative of bacterial toxin + a fatty acid + H(+)</text>
        <dbReference type="Rhea" id="RHEA:12032"/>
        <dbReference type="ChEBI" id="CHEBI:15377"/>
        <dbReference type="ChEBI" id="CHEBI:15378"/>
        <dbReference type="ChEBI" id="CHEBI:28868"/>
        <dbReference type="ChEBI" id="CHEBI:136853"/>
        <dbReference type="ChEBI" id="CHEBI:140675"/>
        <dbReference type="EC" id="3.1.1.77"/>
    </reaction>
</comment>
<evidence type="ECO:0000256" key="1">
    <source>
        <dbReference type="PIRNR" id="PIRNR029681"/>
    </source>
</evidence>
<dbReference type="GO" id="GO:0016787">
    <property type="term" value="F:hydrolase activity"/>
    <property type="evidence" value="ECO:0007669"/>
    <property type="project" value="UniProtKB-KW"/>
</dbReference>
<keyword evidence="1" id="KW-0998">Cell outer membrane</keyword>
<feature type="signal peptide" evidence="2">
    <location>
        <begin position="1"/>
        <end position="25"/>
    </location>
</feature>
<organism evidence="3 4">
    <name type="scientific">Massilia terrae</name>
    <dbReference type="NCBI Taxonomy" id="1811224"/>
    <lineage>
        <taxon>Bacteria</taxon>
        <taxon>Pseudomonadati</taxon>
        <taxon>Pseudomonadota</taxon>
        <taxon>Betaproteobacteria</taxon>
        <taxon>Burkholderiales</taxon>
        <taxon>Oxalobacteraceae</taxon>
        <taxon>Telluria group</taxon>
        <taxon>Massilia</taxon>
    </lineage>
</organism>
<comment type="function">
    <text evidence="1">Has lipid A 3-O-deacylase activity. Hydrolyzes the ester bond at the 3 position of lipid A, a bioactive component of lipopolysaccharide (LPS), thereby releasing the primary fatty acyl moiety.</text>
</comment>
<proteinExistence type="inferred from homology"/>
<sequence length="184" mass="20482">MISKTQIAKFAAAVAALMVSQAGMAQNWLDSASVEGGFGDQVYMVRAAVQKDWNVRWLPSNGYHLGGYWDANLAFWHGTDYKSMHDHHQNLWVVGITPVFRYQADDKLGLYGEAGIGASVFSQLYDNASNRLSTAYEFADHIGVGYVLQNKWDVSVRIQHYSNGGIKHPNSGVNWAVLRVARPF</sequence>